<feature type="compositionally biased region" description="Polar residues" evidence="1">
    <location>
        <begin position="162"/>
        <end position="173"/>
    </location>
</feature>
<keyword evidence="5" id="KW-1185">Reference proteome</keyword>
<organism evidence="4 5">
    <name type="scientific">Epicoccum nigrum</name>
    <name type="common">Soil fungus</name>
    <name type="synonym">Epicoccum purpurascens</name>
    <dbReference type="NCBI Taxonomy" id="105696"/>
    <lineage>
        <taxon>Eukaryota</taxon>
        <taxon>Fungi</taxon>
        <taxon>Dikarya</taxon>
        <taxon>Ascomycota</taxon>
        <taxon>Pezizomycotina</taxon>
        <taxon>Dothideomycetes</taxon>
        <taxon>Pleosporomycetidae</taxon>
        <taxon>Pleosporales</taxon>
        <taxon>Pleosporineae</taxon>
        <taxon>Didymellaceae</taxon>
        <taxon>Epicoccum</taxon>
    </lineage>
</organism>
<keyword evidence="2" id="KW-0472">Membrane</keyword>
<reference evidence="4 5" key="1">
    <citation type="journal article" date="2017" name="Genome Announc.">
        <title>Genome sequence of the saprophytic ascomycete Epicoccum nigrum ICMP 19927 strain isolated from New Zealand.</title>
        <authorList>
            <person name="Fokin M."/>
            <person name="Fleetwood D."/>
            <person name="Weir B.S."/>
            <person name="Villas-Boas S.G."/>
        </authorList>
    </citation>
    <scope>NUCLEOTIDE SEQUENCE [LARGE SCALE GENOMIC DNA]</scope>
    <source>
        <strain evidence="4 5">ICMP 19927</strain>
    </source>
</reference>
<feature type="compositionally biased region" description="Low complexity" evidence="1">
    <location>
        <begin position="139"/>
        <end position="161"/>
    </location>
</feature>
<evidence type="ECO:0000256" key="3">
    <source>
        <dbReference type="SAM" id="SignalP"/>
    </source>
</evidence>
<feature type="region of interest" description="Disordered" evidence="1">
    <location>
        <begin position="234"/>
        <end position="281"/>
    </location>
</feature>
<evidence type="ECO:0000256" key="1">
    <source>
        <dbReference type="SAM" id="MobiDB-lite"/>
    </source>
</evidence>
<dbReference type="Proteomes" id="UP000193240">
    <property type="component" value="Unassembled WGS sequence"/>
</dbReference>
<gene>
    <name evidence="4" type="ORF">B5807_00086</name>
</gene>
<proteinExistence type="predicted"/>
<feature type="signal peptide" evidence="3">
    <location>
        <begin position="1"/>
        <end position="21"/>
    </location>
</feature>
<dbReference type="InParanoid" id="A0A1Y2MDP1"/>
<protein>
    <recommendedName>
        <fullName evidence="6">Extracellular membrane protein CFEM domain-containing protein</fullName>
    </recommendedName>
</protein>
<dbReference type="OMA" id="LVANEWL"/>
<feature type="chain" id="PRO_5012056422" description="Extracellular membrane protein CFEM domain-containing protein" evidence="3">
    <location>
        <begin position="22"/>
        <end position="281"/>
    </location>
</feature>
<evidence type="ECO:0000256" key="2">
    <source>
        <dbReference type="SAM" id="Phobius"/>
    </source>
</evidence>
<feature type="transmembrane region" description="Helical" evidence="2">
    <location>
        <begin position="182"/>
        <end position="203"/>
    </location>
</feature>
<keyword evidence="3" id="KW-0732">Signal</keyword>
<evidence type="ECO:0000313" key="5">
    <source>
        <dbReference type="Proteomes" id="UP000193240"/>
    </source>
</evidence>
<keyword evidence="2" id="KW-0812">Transmembrane</keyword>
<sequence>MRAIFTTLIAISMASVTIAQAEVGTITQDLSTMQAFSLQAQCAQTCFQMNFDFCPMDLLGIALGCAAMGCSSRSWQAKNDCYCRTDYQSPAQDYLEGCISKSCSVGDLSAAAASAGSIYLQYCEGKGYDTAAPAPVEATTTDATKIPKATTTRTGPTAASTGNTENSTSASNDHTGMSTATLAGIVIGGVAALVLMAVAAWLLRRWCRARRTRLTPENLNYHNGHVQEVQPIDSVSNVGLPPSYPPHRPLPPDVSLVSGGHGASTIYQPSQPYQPYQPRGY</sequence>
<feature type="compositionally biased region" description="Low complexity" evidence="1">
    <location>
        <begin position="267"/>
        <end position="281"/>
    </location>
</feature>
<dbReference type="EMBL" id="KZ107838">
    <property type="protein sequence ID" value="OSS54071.1"/>
    <property type="molecule type" value="Genomic_DNA"/>
</dbReference>
<evidence type="ECO:0008006" key="6">
    <source>
        <dbReference type="Google" id="ProtNLM"/>
    </source>
</evidence>
<accession>A0A1Y2MDP1</accession>
<name>A0A1Y2MDP1_EPING</name>
<dbReference type="STRING" id="105696.A0A1Y2MDP1"/>
<keyword evidence="2" id="KW-1133">Transmembrane helix</keyword>
<feature type="compositionally biased region" description="Pro residues" evidence="1">
    <location>
        <begin position="242"/>
        <end position="252"/>
    </location>
</feature>
<feature type="region of interest" description="Disordered" evidence="1">
    <location>
        <begin position="139"/>
        <end position="173"/>
    </location>
</feature>
<evidence type="ECO:0000313" key="4">
    <source>
        <dbReference type="EMBL" id="OSS54071.1"/>
    </source>
</evidence>
<dbReference type="AlphaFoldDB" id="A0A1Y2MDP1"/>